<sequence>MNETKAQQVCPYCHGHADLISNEDMLIYIKLEEYAYLCAEDDEYISHREIHYCPCCGRKLGDDY</sequence>
<evidence type="ECO:0000313" key="1">
    <source>
        <dbReference type="EMBL" id="GAX04570.1"/>
    </source>
</evidence>
<protein>
    <submittedName>
        <fullName evidence="1">Uncharacterized protein</fullName>
    </submittedName>
</protein>
<gene>
    <name evidence="1" type="ORF">IWT140_02212</name>
</gene>
<dbReference type="AlphaFoldDB" id="A0A1Z5IS58"/>
<comment type="caution">
    <text evidence="1">The sequence shown here is derived from an EMBL/GenBank/DDBJ whole genome shotgun (WGS) entry which is preliminary data.</text>
</comment>
<dbReference type="EMBL" id="BCMH01000023">
    <property type="protein sequence ID" value="GAX04570.1"/>
    <property type="molecule type" value="Genomic_DNA"/>
</dbReference>
<organism evidence="1 2">
    <name type="scientific">Secundilactobacillus pentosiphilus</name>
    <dbReference type="NCBI Taxonomy" id="1714682"/>
    <lineage>
        <taxon>Bacteria</taxon>
        <taxon>Bacillati</taxon>
        <taxon>Bacillota</taxon>
        <taxon>Bacilli</taxon>
        <taxon>Lactobacillales</taxon>
        <taxon>Lactobacillaceae</taxon>
        <taxon>Secundilactobacillus</taxon>
    </lineage>
</organism>
<keyword evidence="2" id="KW-1185">Reference proteome</keyword>
<dbReference type="RefSeq" id="WP_089089521.1">
    <property type="nucleotide sequence ID" value="NZ_BCMH01000023.1"/>
</dbReference>
<reference evidence="1 2" key="1">
    <citation type="submission" date="2015-11" db="EMBL/GenBank/DDBJ databases">
        <title>Draft genome sequences of new species of the genus Lactobacillus isolated from orchardgrass silage.</title>
        <authorList>
            <person name="Tohno M."/>
            <person name="Tanizawa Y."/>
            <person name="Arita M."/>
        </authorList>
    </citation>
    <scope>NUCLEOTIDE SEQUENCE [LARGE SCALE GENOMIC DNA]</scope>
    <source>
        <strain evidence="1 2">IWT140</strain>
    </source>
</reference>
<evidence type="ECO:0000313" key="2">
    <source>
        <dbReference type="Proteomes" id="UP000198430"/>
    </source>
</evidence>
<accession>A0A1Z5IS58</accession>
<name>A0A1Z5IS58_9LACO</name>
<proteinExistence type="predicted"/>
<dbReference type="Proteomes" id="UP000198430">
    <property type="component" value="Unassembled WGS sequence"/>
</dbReference>